<keyword evidence="1" id="KW-0472">Membrane</keyword>
<sequence length="75" mass="8884">METLQYVNSQQSIILYTCISIPFNSMRTYGIKFFLQVVYCTCLLDMELDIIWWWVSLLCPSLMFLLSSNLIVYLI</sequence>
<organism evidence="2">
    <name type="scientific">Rhizophora mucronata</name>
    <name type="common">Asiatic mangrove</name>
    <dbReference type="NCBI Taxonomy" id="61149"/>
    <lineage>
        <taxon>Eukaryota</taxon>
        <taxon>Viridiplantae</taxon>
        <taxon>Streptophyta</taxon>
        <taxon>Embryophyta</taxon>
        <taxon>Tracheophyta</taxon>
        <taxon>Spermatophyta</taxon>
        <taxon>Magnoliopsida</taxon>
        <taxon>eudicotyledons</taxon>
        <taxon>Gunneridae</taxon>
        <taxon>Pentapetalae</taxon>
        <taxon>rosids</taxon>
        <taxon>fabids</taxon>
        <taxon>Malpighiales</taxon>
        <taxon>Rhizophoraceae</taxon>
        <taxon>Rhizophora</taxon>
    </lineage>
</organism>
<accession>A0A2P2K6W7</accession>
<evidence type="ECO:0000256" key="1">
    <source>
        <dbReference type="SAM" id="Phobius"/>
    </source>
</evidence>
<name>A0A2P2K6W7_RHIMU</name>
<dbReference type="AlphaFoldDB" id="A0A2P2K6W7"/>
<reference evidence="2" key="1">
    <citation type="submission" date="2018-02" db="EMBL/GenBank/DDBJ databases">
        <title>Rhizophora mucronata_Transcriptome.</title>
        <authorList>
            <person name="Meera S.P."/>
            <person name="Sreeshan A."/>
            <person name="Augustine A."/>
        </authorList>
    </citation>
    <scope>NUCLEOTIDE SEQUENCE</scope>
    <source>
        <tissue evidence="2">Leaf</tissue>
    </source>
</reference>
<protein>
    <submittedName>
        <fullName evidence="2">Uncharacterized protein MANES_16G006500</fullName>
    </submittedName>
</protein>
<feature type="transmembrane region" description="Helical" evidence="1">
    <location>
        <begin position="51"/>
        <end position="74"/>
    </location>
</feature>
<evidence type="ECO:0000313" key="2">
    <source>
        <dbReference type="EMBL" id="MBX01494.1"/>
    </source>
</evidence>
<keyword evidence="1" id="KW-0812">Transmembrane</keyword>
<dbReference type="EMBL" id="GGEC01021010">
    <property type="protein sequence ID" value="MBX01494.1"/>
    <property type="molecule type" value="Transcribed_RNA"/>
</dbReference>
<keyword evidence="1" id="KW-1133">Transmembrane helix</keyword>
<proteinExistence type="predicted"/>